<evidence type="ECO:0000313" key="1">
    <source>
        <dbReference type="Proteomes" id="UP000095283"/>
    </source>
</evidence>
<evidence type="ECO:0000313" key="2">
    <source>
        <dbReference type="WBParaSite" id="Hba_18148"/>
    </source>
</evidence>
<keyword evidence="1" id="KW-1185">Reference proteome</keyword>
<dbReference type="AlphaFoldDB" id="A0A1I7XLH5"/>
<dbReference type="WBParaSite" id="Hba_18148">
    <property type="protein sequence ID" value="Hba_18148"/>
    <property type="gene ID" value="Hba_18148"/>
</dbReference>
<reference evidence="2" key="1">
    <citation type="submission" date="2016-11" db="UniProtKB">
        <authorList>
            <consortium name="WormBaseParasite"/>
        </authorList>
    </citation>
    <scope>IDENTIFICATION</scope>
</reference>
<dbReference type="Proteomes" id="UP000095283">
    <property type="component" value="Unplaced"/>
</dbReference>
<sequence length="52" mass="5811">MCGIWAVIGEQPGALHRNQFMRIVGRGPDMTVIQEVANDVYLGFHRLAIVMV</sequence>
<accession>A0A1I7XLH5</accession>
<proteinExistence type="predicted"/>
<name>A0A1I7XLH5_HETBA</name>
<organism evidence="1 2">
    <name type="scientific">Heterorhabditis bacteriophora</name>
    <name type="common">Entomopathogenic nematode worm</name>
    <dbReference type="NCBI Taxonomy" id="37862"/>
    <lineage>
        <taxon>Eukaryota</taxon>
        <taxon>Metazoa</taxon>
        <taxon>Ecdysozoa</taxon>
        <taxon>Nematoda</taxon>
        <taxon>Chromadorea</taxon>
        <taxon>Rhabditida</taxon>
        <taxon>Rhabditina</taxon>
        <taxon>Rhabditomorpha</taxon>
        <taxon>Strongyloidea</taxon>
        <taxon>Heterorhabditidae</taxon>
        <taxon>Heterorhabditis</taxon>
    </lineage>
</organism>
<protein>
    <submittedName>
        <fullName evidence="2">Glutamine amidotransferase type-2 domain-containing protein</fullName>
    </submittedName>
</protein>